<organism evidence="2 3">
    <name type="scientific">Melanomma pulvis-pyrius CBS 109.77</name>
    <dbReference type="NCBI Taxonomy" id="1314802"/>
    <lineage>
        <taxon>Eukaryota</taxon>
        <taxon>Fungi</taxon>
        <taxon>Dikarya</taxon>
        <taxon>Ascomycota</taxon>
        <taxon>Pezizomycotina</taxon>
        <taxon>Dothideomycetes</taxon>
        <taxon>Pleosporomycetidae</taxon>
        <taxon>Pleosporales</taxon>
        <taxon>Melanommataceae</taxon>
        <taxon>Melanomma</taxon>
    </lineage>
</organism>
<accession>A0A6A6XGX6</accession>
<keyword evidence="3" id="KW-1185">Reference proteome</keyword>
<feature type="compositionally biased region" description="Low complexity" evidence="1">
    <location>
        <begin position="69"/>
        <end position="78"/>
    </location>
</feature>
<feature type="compositionally biased region" description="Basic and acidic residues" evidence="1">
    <location>
        <begin position="81"/>
        <end position="91"/>
    </location>
</feature>
<evidence type="ECO:0000313" key="3">
    <source>
        <dbReference type="Proteomes" id="UP000799757"/>
    </source>
</evidence>
<dbReference type="AlphaFoldDB" id="A0A6A6XGX6"/>
<evidence type="ECO:0000313" key="2">
    <source>
        <dbReference type="EMBL" id="KAF2795729.1"/>
    </source>
</evidence>
<reference evidence="2" key="1">
    <citation type="journal article" date="2020" name="Stud. Mycol.">
        <title>101 Dothideomycetes genomes: a test case for predicting lifestyles and emergence of pathogens.</title>
        <authorList>
            <person name="Haridas S."/>
            <person name="Albert R."/>
            <person name="Binder M."/>
            <person name="Bloem J."/>
            <person name="Labutti K."/>
            <person name="Salamov A."/>
            <person name="Andreopoulos B."/>
            <person name="Baker S."/>
            <person name="Barry K."/>
            <person name="Bills G."/>
            <person name="Bluhm B."/>
            <person name="Cannon C."/>
            <person name="Castanera R."/>
            <person name="Culley D."/>
            <person name="Daum C."/>
            <person name="Ezra D."/>
            <person name="Gonzalez J."/>
            <person name="Henrissat B."/>
            <person name="Kuo A."/>
            <person name="Liang C."/>
            <person name="Lipzen A."/>
            <person name="Lutzoni F."/>
            <person name="Magnuson J."/>
            <person name="Mondo S."/>
            <person name="Nolan M."/>
            <person name="Ohm R."/>
            <person name="Pangilinan J."/>
            <person name="Park H.-J."/>
            <person name="Ramirez L."/>
            <person name="Alfaro M."/>
            <person name="Sun H."/>
            <person name="Tritt A."/>
            <person name="Yoshinaga Y."/>
            <person name="Zwiers L.-H."/>
            <person name="Turgeon B."/>
            <person name="Goodwin S."/>
            <person name="Spatafora J."/>
            <person name="Crous P."/>
            <person name="Grigoriev I."/>
        </authorList>
    </citation>
    <scope>NUCLEOTIDE SEQUENCE</scope>
    <source>
        <strain evidence="2">CBS 109.77</strain>
    </source>
</reference>
<dbReference type="EMBL" id="MU001850">
    <property type="protein sequence ID" value="KAF2795729.1"/>
    <property type="molecule type" value="Genomic_DNA"/>
</dbReference>
<proteinExistence type="predicted"/>
<name>A0A6A6XGX6_9PLEO</name>
<evidence type="ECO:0000256" key="1">
    <source>
        <dbReference type="SAM" id="MobiDB-lite"/>
    </source>
</evidence>
<gene>
    <name evidence="2" type="ORF">K505DRAFT_359943</name>
</gene>
<dbReference type="OrthoDB" id="504170at2759"/>
<feature type="region of interest" description="Disordered" evidence="1">
    <location>
        <begin position="53"/>
        <end position="114"/>
    </location>
</feature>
<protein>
    <submittedName>
        <fullName evidence="2">Uncharacterized protein</fullName>
    </submittedName>
</protein>
<dbReference type="Proteomes" id="UP000799757">
    <property type="component" value="Unassembled WGS sequence"/>
</dbReference>
<sequence>MLLSASKAIGDRFKKALAPPFDRAFLCTQARLLRQVGAKSTIDRQPLILKTAGAAGGLTPTEDQAHTQSSHTSSVSLSFEHPLKHAGKDEPTQPATQQVLNPRRLDRNNSGLNEQDIADAPAILHQEPILHFNLYDF</sequence>